<feature type="domain" description="Enoyl reductase (ER)" evidence="2">
    <location>
        <begin position="16"/>
        <end position="326"/>
    </location>
</feature>
<evidence type="ECO:0000256" key="1">
    <source>
        <dbReference type="ARBA" id="ARBA00022857"/>
    </source>
</evidence>
<dbReference type="EMBL" id="CP014518">
    <property type="protein sequence ID" value="AMM30753.1"/>
    <property type="molecule type" value="Genomic_DNA"/>
</dbReference>
<dbReference type="Gene3D" id="3.40.50.720">
    <property type="entry name" value="NAD(P)-binding Rossmann-like Domain"/>
    <property type="match status" value="1"/>
</dbReference>
<proteinExistence type="predicted"/>
<dbReference type="InterPro" id="IPR013154">
    <property type="entry name" value="ADH-like_N"/>
</dbReference>
<keyword evidence="4" id="KW-1185">Reference proteome</keyword>
<gene>
    <name evidence="3" type="ORF">SA2016_0048</name>
</gene>
<evidence type="ECO:0000259" key="2">
    <source>
        <dbReference type="SMART" id="SM00829"/>
    </source>
</evidence>
<dbReference type="KEGG" id="satk:SA2016_0048"/>
<dbReference type="PANTHER" id="PTHR44154:SF1">
    <property type="entry name" value="QUINONE OXIDOREDUCTASE"/>
    <property type="match status" value="1"/>
</dbReference>
<accession>A0A126ZUI7</accession>
<dbReference type="RefSeq" id="WP_218030577.1">
    <property type="nucleotide sequence ID" value="NZ_BJMO01000013.1"/>
</dbReference>
<organism evidence="3 4">
    <name type="scientific">Sinomonas atrocyanea</name>
    <dbReference type="NCBI Taxonomy" id="37927"/>
    <lineage>
        <taxon>Bacteria</taxon>
        <taxon>Bacillati</taxon>
        <taxon>Actinomycetota</taxon>
        <taxon>Actinomycetes</taxon>
        <taxon>Micrococcales</taxon>
        <taxon>Micrococcaceae</taxon>
        <taxon>Sinomonas</taxon>
    </lineage>
</organism>
<keyword evidence="1" id="KW-0521">NADP</keyword>
<reference evidence="3 4" key="1">
    <citation type="submission" date="2016-02" db="EMBL/GenBank/DDBJ databases">
        <title>Complete genome of Sinomonas atrocyanea KCTC 3377.</title>
        <authorList>
            <person name="Kim K.M."/>
        </authorList>
    </citation>
    <scope>NUCLEOTIDE SEQUENCE [LARGE SCALE GENOMIC DNA]</scope>
    <source>
        <strain evidence="3 4">KCTC 3377</strain>
    </source>
</reference>
<dbReference type="Gene3D" id="3.90.180.10">
    <property type="entry name" value="Medium-chain alcohol dehydrogenases, catalytic domain"/>
    <property type="match status" value="1"/>
</dbReference>
<dbReference type="PANTHER" id="PTHR44154">
    <property type="entry name" value="QUINONE OXIDOREDUCTASE"/>
    <property type="match status" value="1"/>
</dbReference>
<name>A0A126ZUI7_9MICC</name>
<dbReference type="InterPro" id="IPR036291">
    <property type="entry name" value="NAD(P)-bd_dom_sf"/>
</dbReference>
<dbReference type="InterPro" id="IPR051603">
    <property type="entry name" value="Zinc-ADH_QOR/CCCR"/>
</dbReference>
<dbReference type="GO" id="GO:0016491">
    <property type="term" value="F:oxidoreductase activity"/>
    <property type="evidence" value="ECO:0007669"/>
    <property type="project" value="InterPro"/>
</dbReference>
<dbReference type="InterPro" id="IPR011032">
    <property type="entry name" value="GroES-like_sf"/>
</dbReference>
<dbReference type="Pfam" id="PF08240">
    <property type="entry name" value="ADH_N"/>
    <property type="match status" value="1"/>
</dbReference>
<dbReference type="SMART" id="SM00829">
    <property type="entry name" value="PKS_ER"/>
    <property type="match status" value="1"/>
</dbReference>
<dbReference type="STRING" id="37927.SA2016_0048"/>
<dbReference type="Proteomes" id="UP000070134">
    <property type="component" value="Chromosome"/>
</dbReference>
<dbReference type="InterPro" id="IPR020843">
    <property type="entry name" value="ER"/>
</dbReference>
<evidence type="ECO:0000313" key="4">
    <source>
        <dbReference type="Proteomes" id="UP000070134"/>
    </source>
</evidence>
<dbReference type="SUPFAM" id="SSF50129">
    <property type="entry name" value="GroES-like"/>
    <property type="match status" value="1"/>
</dbReference>
<dbReference type="Pfam" id="PF00107">
    <property type="entry name" value="ADH_zinc_N"/>
    <property type="match status" value="1"/>
</dbReference>
<protein>
    <submittedName>
        <fullName evidence="3">Oxidoreductase</fullName>
    </submittedName>
</protein>
<dbReference type="PATRIC" id="fig|37927.3.peg.49"/>
<dbReference type="InterPro" id="IPR013149">
    <property type="entry name" value="ADH-like_C"/>
</dbReference>
<dbReference type="SUPFAM" id="SSF51735">
    <property type="entry name" value="NAD(P)-binding Rossmann-fold domains"/>
    <property type="match status" value="1"/>
</dbReference>
<evidence type="ECO:0000313" key="3">
    <source>
        <dbReference type="EMBL" id="AMM30753.1"/>
    </source>
</evidence>
<sequence>MDLPGTMRAAFIRATGGTDRIEVGELPTPRPGPTDVLVEFEASAVNHVDTFVRSGAYRTALAFPFVIGRDLVGTVAAAGPGAGFAAGERVWTNSLGHAGRQGAWSEYAVVAAERLYRLPAGVGAEDAAAALHPTATAHLGLFRRARLAAGDTVLVGGAGGAVGSAAVRLAAAAGARVIATAAPRDHEWAASCGAAEALDYRDPDLSGRIRAAAPEGVDVWLDTSGHHDLPTVVPLLRSRGTIVVMAGLAAHTPLPVGALYTRDVSIRGFAISNASVDDLAAASRAVNRLLAQGRPVVRTAAKLALDDAAEAHALQEGHSLRGRIVLVR</sequence>
<dbReference type="AlphaFoldDB" id="A0A126ZUI7"/>